<proteinExistence type="inferred from homology"/>
<evidence type="ECO:0000256" key="1">
    <source>
        <dbReference type="ARBA" id="ARBA00005174"/>
    </source>
</evidence>
<dbReference type="Gene3D" id="3.90.600.10">
    <property type="entry name" value="Phosphoribosylglycinamide synthetase, C-terminal domain"/>
    <property type="match status" value="1"/>
</dbReference>
<dbReference type="InterPro" id="IPR020560">
    <property type="entry name" value="PRibGlycinamide_synth_C-dom"/>
</dbReference>
<comment type="similarity">
    <text evidence="9 12">Belongs to the GARS family.</text>
</comment>
<dbReference type="InterPro" id="IPR000115">
    <property type="entry name" value="PRibGlycinamide_synth"/>
</dbReference>
<keyword evidence="3 12" id="KW-0436">Ligase</keyword>
<evidence type="ECO:0000256" key="8">
    <source>
        <dbReference type="ARBA" id="ARBA00023211"/>
    </source>
</evidence>
<dbReference type="Proteomes" id="UP000565078">
    <property type="component" value="Unassembled WGS sequence"/>
</dbReference>
<dbReference type="Gene3D" id="3.40.50.20">
    <property type="match status" value="1"/>
</dbReference>
<dbReference type="Pfam" id="PF02843">
    <property type="entry name" value="GARS_C"/>
    <property type="match status" value="1"/>
</dbReference>
<evidence type="ECO:0000256" key="9">
    <source>
        <dbReference type="ARBA" id="ARBA00038345"/>
    </source>
</evidence>
<dbReference type="HAMAP" id="MF_00138">
    <property type="entry name" value="GARS"/>
    <property type="match status" value="1"/>
</dbReference>
<dbReference type="FunFam" id="3.40.50.20:FF:000006">
    <property type="entry name" value="Phosphoribosylamine--glycine ligase, chloroplastic"/>
    <property type="match status" value="1"/>
</dbReference>
<dbReference type="SUPFAM" id="SSF51246">
    <property type="entry name" value="Rudiment single hybrid motif"/>
    <property type="match status" value="1"/>
</dbReference>
<evidence type="ECO:0000313" key="16">
    <source>
        <dbReference type="Proteomes" id="UP000565078"/>
    </source>
</evidence>
<dbReference type="SMART" id="SM01209">
    <property type="entry name" value="GARS_A"/>
    <property type="match status" value="1"/>
</dbReference>
<evidence type="ECO:0000256" key="13">
    <source>
        <dbReference type="PROSITE-ProRule" id="PRU00409"/>
    </source>
</evidence>
<dbReference type="GO" id="GO:0005524">
    <property type="term" value="F:ATP binding"/>
    <property type="evidence" value="ECO:0007669"/>
    <property type="project" value="UniProtKB-UniRule"/>
</dbReference>
<comment type="pathway">
    <text evidence="1 12">Purine metabolism; IMP biosynthesis via de novo pathway; N(1)-(5-phospho-D-ribosyl)glycinamide from 5-phospho-alpha-D-ribose 1-diphosphate: step 2/2.</text>
</comment>
<evidence type="ECO:0000313" key="15">
    <source>
        <dbReference type="EMBL" id="HIH09409.1"/>
    </source>
</evidence>
<keyword evidence="6 12" id="KW-0658">Purine biosynthesis</keyword>
<evidence type="ECO:0000256" key="10">
    <source>
        <dbReference type="ARBA" id="ARBA00042242"/>
    </source>
</evidence>
<dbReference type="InterPro" id="IPR011761">
    <property type="entry name" value="ATP-grasp"/>
</dbReference>
<keyword evidence="7 13" id="KW-0067">ATP-binding</keyword>
<evidence type="ECO:0000256" key="12">
    <source>
        <dbReference type="HAMAP-Rule" id="MF_00138"/>
    </source>
</evidence>
<dbReference type="EC" id="6.3.4.13" evidence="2 12"/>
<dbReference type="Gene3D" id="3.30.470.20">
    <property type="entry name" value="ATP-grasp fold, B domain"/>
    <property type="match status" value="1"/>
</dbReference>
<evidence type="ECO:0000256" key="11">
    <source>
        <dbReference type="ARBA" id="ARBA00042864"/>
    </source>
</evidence>
<keyword evidence="5 13" id="KW-0547">Nucleotide-binding</keyword>
<dbReference type="SMART" id="SM01210">
    <property type="entry name" value="GARS_C"/>
    <property type="match status" value="1"/>
</dbReference>
<organism evidence="15 16">
    <name type="scientific">Candidatus Iainarchaeum sp</name>
    <dbReference type="NCBI Taxonomy" id="3101447"/>
    <lineage>
        <taxon>Archaea</taxon>
        <taxon>Candidatus Iainarchaeota</taxon>
        <taxon>Candidatus Iainarchaeia</taxon>
        <taxon>Candidatus Iainarchaeales</taxon>
        <taxon>Candidatus Iainarchaeaceae</taxon>
        <taxon>Candidatus Iainarchaeum</taxon>
    </lineage>
</organism>
<dbReference type="InterPro" id="IPR020559">
    <property type="entry name" value="PRibGlycinamide_synth_CS"/>
</dbReference>
<keyword evidence="8" id="KW-0464">Manganese</keyword>
<dbReference type="InterPro" id="IPR020562">
    <property type="entry name" value="PRibGlycinamide_synth_N"/>
</dbReference>
<dbReference type="FunFam" id="3.90.600.10:FF:000001">
    <property type="entry name" value="Trifunctional purine biosynthetic protein adenosine-3"/>
    <property type="match status" value="1"/>
</dbReference>
<evidence type="ECO:0000259" key="14">
    <source>
        <dbReference type="PROSITE" id="PS50975"/>
    </source>
</evidence>
<dbReference type="AlphaFoldDB" id="A0A7J4IYR0"/>
<comment type="caution">
    <text evidence="15">The sequence shown here is derived from an EMBL/GenBank/DDBJ whole genome shotgun (WGS) entry which is preliminary data.</text>
</comment>
<evidence type="ECO:0000256" key="7">
    <source>
        <dbReference type="ARBA" id="ARBA00022840"/>
    </source>
</evidence>
<dbReference type="InterPro" id="IPR016185">
    <property type="entry name" value="PreATP-grasp_dom_sf"/>
</dbReference>
<dbReference type="InterPro" id="IPR013815">
    <property type="entry name" value="ATP_grasp_subdomain_1"/>
</dbReference>
<dbReference type="UniPathway" id="UPA00074">
    <property type="reaction ID" value="UER00125"/>
</dbReference>
<sequence>MRVLVVGSGGREHALCWKLSQSRRVEKIYCAPGNGGTVQVAVNVGISSEDIAKLLEFALKEKIDLALIGPEAPLVEGIVDAFEAKGVRVFGPKRAAALLEGSKAFAKEVMLKAKVPTAKFEVAQTFEDGLRAAKNFKKAAVKADGLAAGKGVFICNNRGEIEGALGTILKEGAFGKAGSKVVIEELLEGEEASVLAFCDGKNAKLMVSSQDHKRIFDGDKGLNTGGMGAYAPAPVVNGLENEIKSKVFGPVLALMAKNGTPYKGVLYAGLMIKGKEIKVLEFNARFGDPETQVILPMLETDLVDVIDACIDGYLDKIEIKWKEGTACCVVLAAKGYPGAYEKGREIKGLDAAAKLKGVAVFHAGTKSEGGKILTCGGRVLGVAGTGNDIASAIKTAYSGVSKINFEGMHFRKDIGKKALERE</sequence>
<evidence type="ECO:0000256" key="3">
    <source>
        <dbReference type="ARBA" id="ARBA00022598"/>
    </source>
</evidence>
<evidence type="ECO:0000256" key="5">
    <source>
        <dbReference type="ARBA" id="ARBA00022741"/>
    </source>
</evidence>
<dbReference type="GO" id="GO:0006189">
    <property type="term" value="P:'de novo' IMP biosynthetic process"/>
    <property type="evidence" value="ECO:0007669"/>
    <property type="project" value="UniProtKB-UniRule"/>
</dbReference>
<evidence type="ECO:0000256" key="2">
    <source>
        <dbReference type="ARBA" id="ARBA00013255"/>
    </source>
</evidence>
<gene>
    <name evidence="12 15" type="primary">purD</name>
    <name evidence="15" type="ORF">HA254_01945</name>
</gene>
<dbReference type="GO" id="GO:0009113">
    <property type="term" value="P:purine nucleobase biosynthetic process"/>
    <property type="evidence" value="ECO:0007669"/>
    <property type="project" value="InterPro"/>
</dbReference>
<dbReference type="InterPro" id="IPR011054">
    <property type="entry name" value="Rudment_hybrid_motif"/>
</dbReference>
<dbReference type="PANTHER" id="PTHR43472:SF1">
    <property type="entry name" value="PHOSPHORIBOSYLAMINE--GLYCINE LIGASE, CHLOROPLASTIC"/>
    <property type="match status" value="1"/>
</dbReference>
<reference evidence="16" key="1">
    <citation type="journal article" date="2020" name="bioRxiv">
        <title>A rank-normalized archaeal taxonomy based on genome phylogeny resolves widespread incomplete and uneven classifications.</title>
        <authorList>
            <person name="Rinke C."/>
            <person name="Chuvochina M."/>
            <person name="Mussig A.J."/>
            <person name="Chaumeil P.-A."/>
            <person name="Waite D.W."/>
            <person name="Whitman W.B."/>
            <person name="Parks D.H."/>
            <person name="Hugenholtz P."/>
        </authorList>
    </citation>
    <scope>NUCLEOTIDE SEQUENCE [LARGE SCALE GENOMIC DNA]</scope>
</reference>
<keyword evidence="4" id="KW-0479">Metal-binding</keyword>
<dbReference type="InterPro" id="IPR037123">
    <property type="entry name" value="PRibGlycinamide_synth_C_sf"/>
</dbReference>
<dbReference type="Pfam" id="PF01071">
    <property type="entry name" value="GARS_A"/>
    <property type="match status" value="1"/>
</dbReference>
<feature type="domain" description="ATP-grasp" evidence="14">
    <location>
        <begin position="107"/>
        <end position="311"/>
    </location>
</feature>
<dbReference type="Gene3D" id="3.30.1490.20">
    <property type="entry name" value="ATP-grasp fold, A domain"/>
    <property type="match status" value="1"/>
</dbReference>
<dbReference type="PROSITE" id="PS50975">
    <property type="entry name" value="ATP_GRASP"/>
    <property type="match status" value="1"/>
</dbReference>
<dbReference type="EMBL" id="DUGC01000035">
    <property type="protein sequence ID" value="HIH09409.1"/>
    <property type="molecule type" value="Genomic_DNA"/>
</dbReference>
<dbReference type="GO" id="GO:0046872">
    <property type="term" value="F:metal ion binding"/>
    <property type="evidence" value="ECO:0007669"/>
    <property type="project" value="UniProtKB-KW"/>
</dbReference>
<comment type="catalytic activity">
    <reaction evidence="12">
        <text>5-phospho-beta-D-ribosylamine + glycine + ATP = N(1)-(5-phospho-beta-D-ribosyl)glycinamide + ADP + phosphate + H(+)</text>
        <dbReference type="Rhea" id="RHEA:17453"/>
        <dbReference type="ChEBI" id="CHEBI:15378"/>
        <dbReference type="ChEBI" id="CHEBI:30616"/>
        <dbReference type="ChEBI" id="CHEBI:43474"/>
        <dbReference type="ChEBI" id="CHEBI:57305"/>
        <dbReference type="ChEBI" id="CHEBI:58681"/>
        <dbReference type="ChEBI" id="CHEBI:143788"/>
        <dbReference type="ChEBI" id="CHEBI:456216"/>
        <dbReference type="EC" id="6.3.4.13"/>
    </reaction>
</comment>
<evidence type="ECO:0000256" key="4">
    <source>
        <dbReference type="ARBA" id="ARBA00022723"/>
    </source>
</evidence>
<dbReference type="SUPFAM" id="SSF56059">
    <property type="entry name" value="Glutathione synthetase ATP-binding domain-like"/>
    <property type="match status" value="1"/>
</dbReference>
<evidence type="ECO:0000256" key="6">
    <source>
        <dbReference type="ARBA" id="ARBA00022755"/>
    </source>
</evidence>
<dbReference type="SUPFAM" id="SSF52440">
    <property type="entry name" value="PreATP-grasp domain"/>
    <property type="match status" value="1"/>
</dbReference>
<dbReference type="InterPro" id="IPR020561">
    <property type="entry name" value="PRibGlycinamid_synth_ATP-grasp"/>
</dbReference>
<name>A0A7J4IYR0_9ARCH</name>
<dbReference type="NCBIfam" id="TIGR00877">
    <property type="entry name" value="purD"/>
    <property type="match status" value="1"/>
</dbReference>
<dbReference type="PROSITE" id="PS00184">
    <property type="entry name" value="GARS"/>
    <property type="match status" value="1"/>
</dbReference>
<protein>
    <recommendedName>
        <fullName evidence="2 12">Phosphoribosylamine--glycine ligase</fullName>
        <ecNumber evidence="2 12">6.3.4.13</ecNumber>
    </recommendedName>
    <alternativeName>
        <fullName evidence="12">GARS</fullName>
    </alternativeName>
    <alternativeName>
        <fullName evidence="10 12">Glycinamide ribonucleotide synthetase</fullName>
    </alternativeName>
    <alternativeName>
        <fullName evidence="11 12">Phosphoribosylglycinamide synthetase</fullName>
    </alternativeName>
</protein>
<dbReference type="GO" id="GO:0004637">
    <property type="term" value="F:phosphoribosylamine-glycine ligase activity"/>
    <property type="evidence" value="ECO:0007669"/>
    <property type="project" value="UniProtKB-UniRule"/>
</dbReference>
<dbReference type="FunFam" id="3.30.470.20:FF:000018">
    <property type="entry name" value="Trifunctional purine biosynthetic protein adenosine-3"/>
    <property type="match status" value="1"/>
</dbReference>
<dbReference type="Pfam" id="PF02844">
    <property type="entry name" value="GARS_N"/>
    <property type="match status" value="1"/>
</dbReference>
<dbReference type="PANTHER" id="PTHR43472">
    <property type="entry name" value="PHOSPHORIBOSYLAMINE--GLYCINE LIGASE"/>
    <property type="match status" value="1"/>
</dbReference>
<accession>A0A7J4IYR0</accession>